<sequence>MRGEVLTEVADVVMKQLICTGNIPHQEPRSLSCQFFPSLVGLSSSTNLQIFTFKP</sequence>
<organism evidence="1 2">
    <name type="scientific">Cronartium quercuum f. sp. fusiforme G11</name>
    <dbReference type="NCBI Taxonomy" id="708437"/>
    <lineage>
        <taxon>Eukaryota</taxon>
        <taxon>Fungi</taxon>
        <taxon>Dikarya</taxon>
        <taxon>Basidiomycota</taxon>
        <taxon>Pucciniomycotina</taxon>
        <taxon>Pucciniomycetes</taxon>
        <taxon>Pucciniales</taxon>
        <taxon>Coleosporiaceae</taxon>
        <taxon>Cronartium</taxon>
    </lineage>
</organism>
<reference evidence="1" key="1">
    <citation type="submission" date="2013-11" db="EMBL/GenBank/DDBJ databases">
        <title>Genome sequence of the fusiform rust pathogen reveals effectors for host alternation and coevolution with pine.</title>
        <authorList>
            <consortium name="DOE Joint Genome Institute"/>
            <person name="Smith K."/>
            <person name="Pendleton A."/>
            <person name="Kubisiak T."/>
            <person name="Anderson C."/>
            <person name="Salamov A."/>
            <person name="Aerts A."/>
            <person name="Riley R."/>
            <person name="Clum A."/>
            <person name="Lindquist E."/>
            <person name="Ence D."/>
            <person name="Campbell M."/>
            <person name="Kronenberg Z."/>
            <person name="Feau N."/>
            <person name="Dhillon B."/>
            <person name="Hamelin R."/>
            <person name="Burleigh J."/>
            <person name="Smith J."/>
            <person name="Yandell M."/>
            <person name="Nelson C."/>
            <person name="Grigoriev I."/>
            <person name="Davis J."/>
        </authorList>
    </citation>
    <scope>NUCLEOTIDE SEQUENCE</scope>
    <source>
        <strain evidence="1">G11</strain>
    </source>
</reference>
<comment type="caution">
    <text evidence="1">The sequence shown here is derived from an EMBL/GenBank/DDBJ whole genome shotgun (WGS) entry which is preliminary data.</text>
</comment>
<gene>
    <name evidence="1" type="ORF">CROQUDRAFT_651020</name>
</gene>
<dbReference type="EMBL" id="MU167212">
    <property type="protein sequence ID" value="KAG0151610.1"/>
    <property type="molecule type" value="Genomic_DNA"/>
</dbReference>
<dbReference type="AlphaFoldDB" id="A0A9P6NY82"/>
<keyword evidence="2" id="KW-1185">Reference proteome</keyword>
<evidence type="ECO:0000313" key="1">
    <source>
        <dbReference type="EMBL" id="KAG0151610.1"/>
    </source>
</evidence>
<evidence type="ECO:0000313" key="2">
    <source>
        <dbReference type="Proteomes" id="UP000886653"/>
    </source>
</evidence>
<name>A0A9P6NY82_9BASI</name>
<dbReference type="Proteomes" id="UP000886653">
    <property type="component" value="Unassembled WGS sequence"/>
</dbReference>
<protein>
    <submittedName>
        <fullName evidence="1">Uncharacterized protein</fullName>
    </submittedName>
</protein>
<accession>A0A9P6NY82</accession>
<proteinExistence type="predicted"/>